<keyword evidence="1" id="KW-0472">Membrane</keyword>
<keyword evidence="1" id="KW-0812">Transmembrane</keyword>
<evidence type="ECO:0000313" key="3">
    <source>
        <dbReference type="EMBL" id="AZA95041.1"/>
    </source>
</evidence>
<evidence type="ECO:0000313" key="5">
    <source>
        <dbReference type="Proteomes" id="UP000281741"/>
    </source>
</evidence>
<evidence type="ECO:0000313" key="4">
    <source>
        <dbReference type="Proteomes" id="UP000274073"/>
    </source>
</evidence>
<dbReference type="EMBL" id="CP033912">
    <property type="protein sequence ID" value="AZA95041.1"/>
    <property type="molecule type" value="Genomic_DNA"/>
</dbReference>
<dbReference type="Proteomes" id="UP000281741">
    <property type="component" value="Chromosome"/>
</dbReference>
<feature type="transmembrane region" description="Helical" evidence="1">
    <location>
        <begin position="15"/>
        <end position="33"/>
    </location>
</feature>
<dbReference type="EMBL" id="CP033915">
    <property type="protein sequence ID" value="AZA86628.1"/>
    <property type="molecule type" value="Genomic_DNA"/>
</dbReference>
<evidence type="ECO:0000313" key="2">
    <source>
        <dbReference type="EMBL" id="AZA86628.1"/>
    </source>
</evidence>
<keyword evidence="5" id="KW-1185">Reference proteome</keyword>
<keyword evidence="1" id="KW-1133">Transmembrane helix</keyword>
<accession>A0AAD1DLI1</accession>
<dbReference type="AlphaFoldDB" id="A0AAD1DLI1"/>
<protein>
    <submittedName>
        <fullName evidence="2">Uncharacterized protein</fullName>
    </submittedName>
</protein>
<feature type="transmembrane region" description="Helical" evidence="1">
    <location>
        <begin position="88"/>
        <end position="109"/>
    </location>
</feature>
<proteinExistence type="predicted"/>
<sequence length="119" mass="13628">MGNIKSLLIHRKMKLLRPILLSVSIILFAWLFISNINLINVATTLNEAEIDSEIKKVNEFTDMIRLKEFAIEKINYMETIRNRFADNAMIRVAVISVLIILQVLLYATGGNMFSTKATR</sequence>
<gene>
    <name evidence="2" type="ORF">EG349_07435</name>
    <name evidence="3" type="ORF">EG353_05455</name>
</gene>
<organism evidence="2 4">
    <name type="scientific">Chryseobacterium shandongense</name>
    <dbReference type="NCBI Taxonomy" id="1493872"/>
    <lineage>
        <taxon>Bacteria</taxon>
        <taxon>Pseudomonadati</taxon>
        <taxon>Bacteroidota</taxon>
        <taxon>Flavobacteriia</taxon>
        <taxon>Flavobacteriales</taxon>
        <taxon>Weeksellaceae</taxon>
        <taxon>Chryseobacterium group</taxon>
        <taxon>Chryseobacterium</taxon>
    </lineage>
</organism>
<evidence type="ECO:0000256" key="1">
    <source>
        <dbReference type="SAM" id="Phobius"/>
    </source>
</evidence>
<dbReference type="Proteomes" id="UP000274073">
    <property type="component" value="Chromosome"/>
</dbReference>
<name>A0AAD1DLI1_9FLAO</name>
<reference evidence="4 5" key="1">
    <citation type="submission" date="2018-11" db="EMBL/GenBank/DDBJ databases">
        <title>Proposal to divide the Flavobacteriaceae and reorganize its genera based on Amino Acid Identity values calculated from whole genome sequences.</title>
        <authorList>
            <person name="Nicholson A.C."/>
            <person name="Gulvik C.A."/>
            <person name="Whitney A.M."/>
            <person name="Humrighouse B.W."/>
            <person name="Bell M."/>
            <person name="Holmes B."/>
            <person name="Steigerwalt A.G."/>
            <person name="Villarma A."/>
            <person name="Sheth M."/>
            <person name="Batra D."/>
            <person name="Pryor J."/>
            <person name="Bernardet J.-F."/>
            <person name="Hugo C."/>
            <person name="Kampfer P."/>
            <person name="Newman J."/>
            <person name="McQuiston J.R."/>
        </authorList>
    </citation>
    <scope>NUCLEOTIDE SEQUENCE [LARGE SCALE GENOMIC DNA]</scope>
    <source>
        <strain evidence="2 4">G0207</strain>
        <strain evidence="3 5">H5143</strain>
    </source>
</reference>